<sequence>MCAPLLAALGTAGGAGAAAAGSAAAMSSAQLAIQGISAAGKVLGAVGAAQAKNQAYVQNAQAAKDAYFIKSKQANLRILQEQTQASQQKQDADLKAMRSQSTASAAAAASGVQGVDVDRLINDFERSEGVLADRINSRLEGMQAQNEMQKLAFQSEAQNRINSMQPANFAETLFNVVEPIAGFGIDYMSEKARLADLEN</sequence>
<proteinExistence type="predicted"/>
<dbReference type="Proteomes" id="UP001302562">
    <property type="component" value="Segment"/>
</dbReference>
<dbReference type="Pfam" id="PF24072">
    <property type="entry name" value="T7_gp14"/>
    <property type="match status" value="1"/>
</dbReference>
<keyword evidence="2" id="KW-1185">Reference proteome</keyword>
<reference evidence="1 2" key="1">
    <citation type="submission" date="2023-08" db="EMBL/GenBank/DDBJ databases">
        <authorList>
            <person name="Du S."/>
            <person name="Wu Z."/>
            <person name="Wu Y."/>
            <person name="Yang M."/>
            <person name="Shao J."/>
            <person name="Liu H."/>
            <person name="Zhao Y."/>
            <person name="Zhang Z."/>
        </authorList>
    </citation>
    <scope>NUCLEOTIDE SEQUENCE [LARGE SCALE GENOMIC DNA]</scope>
</reference>
<protein>
    <recommendedName>
        <fullName evidence="3">Internal virion protein</fullName>
    </recommendedName>
</protein>
<evidence type="ECO:0000313" key="1">
    <source>
        <dbReference type="EMBL" id="WMM95339.1"/>
    </source>
</evidence>
<gene>
    <name evidence="1" type="ORF">CRP125_gp36</name>
</gene>
<accession>A0AAX3ZWT4</accession>
<name>A0AAX3ZWT4_9CAUD</name>
<dbReference type="EMBL" id="OR420743">
    <property type="protein sequence ID" value="WMM95339.1"/>
    <property type="molecule type" value="Genomic_DNA"/>
</dbReference>
<organism evidence="1 2">
    <name type="scientific">Roseobacter phage CRP-125</name>
    <dbReference type="NCBI Taxonomy" id="3072844"/>
    <lineage>
        <taxon>Viruses</taxon>
        <taxon>Duplodnaviria</taxon>
        <taxon>Heunggongvirae</taxon>
        <taxon>Uroviricota</taxon>
        <taxon>Caudoviricetes</taxon>
        <taxon>Autographivirales</taxon>
        <taxon>Autographivirales incertae sedis</taxon>
        <taxon>Actaeavirus</taxon>
        <taxon>Actaeavirus CRP125</taxon>
    </lineage>
</organism>
<evidence type="ECO:0000313" key="2">
    <source>
        <dbReference type="Proteomes" id="UP001302562"/>
    </source>
</evidence>
<dbReference type="InterPro" id="IPR038996">
    <property type="entry name" value="Gp14"/>
</dbReference>
<evidence type="ECO:0008006" key="3">
    <source>
        <dbReference type="Google" id="ProtNLM"/>
    </source>
</evidence>